<dbReference type="EMBL" id="AVOT02012494">
    <property type="protein sequence ID" value="MBW0494274.1"/>
    <property type="molecule type" value="Genomic_DNA"/>
</dbReference>
<proteinExistence type="predicted"/>
<name>A0A9Q3H930_9BASI</name>
<dbReference type="Proteomes" id="UP000765509">
    <property type="component" value="Unassembled WGS sequence"/>
</dbReference>
<reference evidence="1" key="1">
    <citation type="submission" date="2021-03" db="EMBL/GenBank/DDBJ databases">
        <title>Draft genome sequence of rust myrtle Austropuccinia psidii MF-1, a brazilian biotype.</title>
        <authorList>
            <person name="Quecine M.C."/>
            <person name="Pachon D.M.R."/>
            <person name="Bonatelli M.L."/>
            <person name="Correr F.H."/>
            <person name="Franceschini L.M."/>
            <person name="Leite T.F."/>
            <person name="Margarido G.R.A."/>
            <person name="Almeida C.A."/>
            <person name="Ferrarezi J.A."/>
            <person name="Labate C.A."/>
        </authorList>
    </citation>
    <scope>NUCLEOTIDE SEQUENCE</scope>
    <source>
        <strain evidence="1">MF-1</strain>
    </source>
</reference>
<sequence>MLNVESPYHPLLGGPAYTAIPRARAALETHNNELMKLGGLRKAGNNEEVEVTTPVIITWNNEKARIFGAFRAVKTYIIPDRYLIPRTHKALTQLCKKNLSLQWMTLKVSIRMF</sequence>
<organism evidence="1 2">
    <name type="scientific">Austropuccinia psidii MF-1</name>
    <dbReference type="NCBI Taxonomy" id="1389203"/>
    <lineage>
        <taxon>Eukaryota</taxon>
        <taxon>Fungi</taxon>
        <taxon>Dikarya</taxon>
        <taxon>Basidiomycota</taxon>
        <taxon>Pucciniomycotina</taxon>
        <taxon>Pucciniomycetes</taxon>
        <taxon>Pucciniales</taxon>
        <taxon>Sphaerophragmiaceae</taxon>
        <taxon>Austropuccinia</taxon>
    </lineage>
</organism>
<keyword evidence="2" id="KW-1185">Reference proteome</keyword>
<gene>
    <name evidence="1" type="ORF">O181_033989</name>
</gene>
<accession>A0A9Q3H930</accession>
<evidence type="ECO:0000313" key="1">
    <source>
        <dbReference type="EMBL" id="MBW0494274.1"/>
    </source>
</evidence>
<dbReference type="AlphaFoldDB" id="A0A9Q3H930"/>
<protein>
    <submittedName>
        <fullName evidence="1">Uncharacterized protein</fullName>
    </submittedName>
</protein>
<evidence type="ECO:0000313" key="2">
    <source>
        <dbReference type="Proteomes" id="UP000765509"/>
    </source>
</evidence>
<comment type="caution">
    <text evidence="1">The sequence shown here is derived from an EMBL/GenBank/DDBJ whole genome shotgun (WGS) entry which is preliminary data.</text>
</comment>